<organism evidence="1 2">
    <name type="scientific">Enterovirga aerilata</name>
    <dbReference type="NCBI Taxonomy" id="2730920"/>
    <lineage>
        <taxon>Bacteria</taxon>
        <taxon>Pseudomonadati</taxon>
        <taxon>Pseudomonadota</taxon>
        <taxon>Alphaproteobacteria</taxon>
        <taxon>Hyphomicrobiales</taxon>
        <taxon>Methylobacteriaceae</taxon>
        <taxon>Enterovirga</taxon>
    </lineage>
</organism>
<proteinExistence type="predicted"/>
<protein>
    <submittedName>
        <fullName evidence="1">Uncharacterized protein</fullName>
    </submittedName>
</protein>
<keyword evidence="2" id="KW-1185">Reference proteome</keyword>
<dbReference type="AlphaFoldDB" id="A0A849IBZ0"/>
<comment type="caution">
    <text evidence="1">The sequence shown here is derived from an EMBL/GenBank/DDBJ whole genome shotgun (WGS) entry which is preliminary data.</text>
</comment>
<dbReference type="Proteomes" id="UP000564885">
    <property type="component" value="Unassembled WGS sequence"/>
</dbReference>
<reference evidence="1 2" key="1">
    <citation type="submission" date="2020-04" db="EMBL/GenBank/DDBJ databases">
        <title>Enterovirga sp. isolate from soil.</title>
        <authorList>
            <person name="Chea S."/>
            <person name="Kim D.-U."/>
        </authorList>
    </citation>
    <scope>NUCLEOTIDE SEQUENCE [LARGE SCALE GENOMIC DNA]</scope>
    <source>
        <strain evidence="1 2">DB1703</strain>
    </source>
</reference>
<sequence length="134" mass="15230">MPHLSKFTCKCGASAKIVQTYRGDDHLSRRYECPNGHRFSTVEIEGTARDVIGPGKGLASIEDEIVRLGERIRYWRAKTRDPEGTRLSRKRAYYRRSARIEARRHGLTMEEVLRSWGVAEFCGVPPAQPVQEAA</sequence>
<accession>A0A849IBZ0</accession>
<name>A0A849IBZ0_9HYPH</name>
<evidence type="ECO:0000313" key="2">
    <source>
        <dbReference type="Proteomes" id="UP000564885"/>
    </source>
</evidence>
<dbReference type="RefSeq" id="WP_171220238.1">
    <property type="nucleotide sequence ID" value="NZ_JABEPP010000006.1"/>
</dbReference>
<dbReference type="EMBL" id="JABEPP010000006">
    <property type="protein sequence ID" value="NNM74791.1"/>
    <property type="molecule type" value="Genomic_DNA"/>
</dbReference>
<evidence type="ECO:0000313" key="1">
    <source>
        <dbReference type="EMBL" id="NNM74791.1"/>
    </source>
</evidence>
<gene>
    <name evidence="1" type="ORF">HJG44_20730</name>
</gene>